<reference evidence="4 5" key="1">
    <citation type="submission" date="2013-02" db="EMBL/GenBank/DDBJ databases">
        <title>The Genome Sequence of Enterococcus phoeniculicola BAA-412.</title>
        <authorList>
            <consortium name="The Broad Institute Genome Sequencing Platform"/>
            <consortium name="The Broad Institute Genome Sequencing Center for Infectious Disease"/>
            <person name="Earl A.M."/>
            <person name="Gilmore M.S."/>
            <person name="Lebreton F."/>
            <person name="Walker B."/>
            <person name="Young S.K."/>
            <person name="Zeng Q."/>
            <person name="Gargeya S."/>
            <person name="Fitzgerald M."/>
            <person name="Haas B."/>
            <person name="Abouelleil A."/>
            <person name="Alvarado L."/>
            <person name="Arachchi H.M."/>
            <person name="Berlin A.M."/>
            <person name="Chapman S.B."/>
            <person name="Dewar J."/>
            <person name="Goldberg J."/>
            <person name="Griggs A."/>
            <person name="Gujja S."/>
            <person name="Hansen M."/>
            <person name="Howarth C."/>
            <person name="Imamovic A."/>
            <person name="Larimer J."/>
            <person name="McCowan C."/>
            <person name="Murphy C."/>
            <person name="Neiman D."/>
            <person name="Pearson M."/>
            <person name="Priest M."/>
            <person name="Roberts A."/>
            <person name="Saif S."/>
            <person name="Shea T."/>
            <person name="Sisk P."/>
            <person name="Sykes S."/>
            <person name="Wortman J."/>
            <person name="Nusbaum C."/>
            <person name="Birren B."/>
        </authorList>
    </citation>
    <scope>NUCLEOTIDE SEQUENCE [LARGE SCALE GENOMIC DNA]</scope>
    <source>
        <strain evidence="4 5">ATCC BAA-412</strain>
    </source>
</reference>
<evidence type="ECO:0000313" key="5">
    <source>
        <dbReference type="Proteomes" id="UP000013785"/>
    </source>
</evidence>
<dbReference type="InterPro" id="IPR010982">
    <property type="entry name" value="Lambda_DNA-bd_dom_sf"/>
</dbReference>
<dbReference type="Pfam" id="PF01381">
    <property type="entry name" value="HTH_3"/>
    <property type="match status" value="1"/>
</dbReference>
<feature type="transmembrane region" description="Helical" evidence="2">
    <location>
        <begin position="162"/>
        <end position="185"/>
    </location>
</feature>
<dbReference type="SMART" id="SM00530">
    <property type="entry name" value="HTH_XRE"/>
    <property type="match status" value="1"/>
</dbReference>
<dbReference type="Gene3D" id="1.10.260.40">
    <property type="entry name" value="lambda repressor-like DNA-binding domains"/>
    <property type="match status" value="1"/>
</dbReference>
<dbReference type="Proteomes" id="UP000013785">
    <property type="component" value="Unassembled WGS sequence"/>
</dbReference>
<dbReference type="SUPFAM" id="SSF47413">
    <property type="entry name" value="lambda repressor-like DNA-binding domains"/>
    <property type="match status" value="1"/>
</dbReference>
<dbReference type="PANTHER" id="PTHR46558:SF15">
    <property type="entry name" value="HELIX-TURN-HELIX DOMAIN PROTEIN"/>
    <property type="match status" value="1"/>
</dbReference>
<dbReference type="AlphaFoldDB" id="R3WWM6"/>
<evidence type="ECO:0000256" key="1">
    <source>
        <dbReference type="ARBA" id="ARBA00023125"/>
    </source>
</evidence>
<dbReference type="HOGENOM" id="CLU_1092982_0_0_9"/>
<dbReference type="PATRIC" id="fig|1158610.3.peg.967"/>
<dbReference type="PANTHER" id="PTHR46558">
    <property type="entry name" value="TRACRIPTIONAL REGULATORY PROTEIN-RELATED-RELATED"/>
    <property type="match status" value="1"/>
</dbReference>
<feature type="transmembrane region" description="Helical" evidence="2">
    <location>
        <begin position="135"/>
        <end position="156"/>
    </location>
</feature>
<dbReference type="EMBL" id="AJAT01000011">
    <property type="protein sequence ID" value="EOL46180.1"/>
    <property type="molecule type" value="Genomic_DNA"/>
</dbReference>
<name>R3WWM6_9ENTE</name>
<dbReference type="CDD" id="cd00093">
    <property type="entry name" value="HTH_XRE"/>
    <property type="match status" value="1"/>
</dbReference>
<sequence>MVLGEKLQEERKKLALTQQELASKMNVSRQTISNWELSRSYPDIESLILLSSLFSVTIDTLLKGDKKMIISLKKRSILSSLFLCILGCLALASSICFIVDFSLTGKFTWSLIVAGSCLFTGIVLAIACYTKTERLLKTSIGITCLLLPLLMTIQYVDSSSDWFWAYGVQLCLVSLIFCWMVILLWRFTRVSIWWLGIAVLCLSVVVNYLGMYITNELNESIDFIIPALSQGILAAIFFLTSWLFAHIRRYKNKRNE</sequence>
<keyword evidence="2" id="KW-0812">Transmembrane</keyword>
<gene>
    <name evidence="4" type="ORF">UC3_00986</name>
</gene>
<dbReference type="OrthoDB" id="4427456at2"/>
<accession>R3WWM6</accession>
<feature type="transmembrane region" description="Helical" evidence="2">
    <location>
        <begin position="192"/>
        <end position="211"/>
    </location>
</feature>
<dbReference type="InterPro" id="IPR001387">
    <property type="entry name" value="Cro/C1-type_HTH"/>
</dbReference>
<dbReference type="PROSITE" id="PS50943">
    <property type="entry name" value="HTH_CROC1"/>
    <property type="match status" value="1"/>
</dbReference>
<evidence type="ECO:0000259" key="3">
    <source>
        <dbReference type="PROSITE" id="PS50943"/>
    </source>
</evidence>
<dbReference type="RefSeq" id="WP_010767658.1">
    <property type="nucleotide sequence ID" value="NZ_ASWE01000002.1"/>
</dbReference>
<proteinExistence type="predicted"/>
<dbReference type="eggNOG" id="COG1476">
    <property type="taxonomic scope" value="Bacteria"/>
</dbReference>
<organism evidence="4 5">
    <name type="scientific">Enterococcus phoeniculicola ATCC BAA-412</name>
    <dbReference type="NCBI Taxonomy" id="1158610"/>
    <lineage>
        <taxon>Bacteria</taxon>
        <taxon>Bacillati</taxon>
        <taxon>Bacillota</taxon>
        <taxon>Bacilli</taxon>
        <taxon>Lactobacillales</taxon>
        <taxon>Enterococcaceae</taxon>
        <taxon>Enterococcus</taxon>
    </lineage>
</organism>
<protein>
    <recommendedName>
        <fullName evidence="3">HTH cro/C1-type domain-containing protein</fullName>
    </recommendedName>
</protein>
<comment type="caution">
    <text evidence="4">The sequence shown here is derived from an EMBL/GenBank/DDBJ whole genome shotgun (WGS) entry which is preliminary data.</text>
</comment>
<feature type="transmembrane region" description="Helical" evidence="2">
    <location>
        <begin position="107"/>
        <end position="128"/>
    </location>
</feature>
<dbReference type="STRING" id="154621.RV11_GL002533"/>
<dbReference type="GO" id="GO:0003677">
    <property type="term" value="F:DNA binding"/>
    <property type="evidence" value="ECO:0007669"/>
    <property type="project" value="UniProtKB-KW"/>
</dbReference>
<keyword evidence="2" id="KW-1133">Transmembrane helix</keyword>
<feature type="domain" description="HTH cro/C1-type" evidence="3">
    <location>
        <begin position="7"/>
        <end position="61"/>
    </location>
</feature>
<evidence type="ECO:0000313" key="4">
    <source>
        <dbReference type="EMBL" id="EOL46180.1"/>
    </source>
</evidence>
<keyword evidence="1" id="KW-0238">DNA-binding</keyword>
<keyword evidence="5" id="KW-1185">Reference proteome</keyword>
<feature type="transmembrane region" description="Helical" evidence="2">
    <location>
        <begin position="223"/>
        <end position="245"/>
    </location>
</feature>
<keyword evidence="2" id="KW-0472">Membrane</keyword>
<evidence type="ECO:0000256" key="2">
    <source>
        <dbReference type="SAM" id="Phobius"/>
    </source>
</evidence>
<feature type="transmembrane region" description="Helical" evidence="2">
    <location>
        <begin position="82"/>
        <end position="101"/>
    </location>
</feature>